<gene>
    <name evidence="2" type="ORF">ACFSE6_04205</name>
</gene>
<reference evidence="3" key="1">
    <citation type="journal article" date="2019" name="Int. J. Syst. Evol. Microbiol.">
        <title>The Global Catalogue of Microorganisms (GCM) 10K type strain sequencing project: providing services to taxonomists for standard genome sequencing and annotation.</title>
        <authorList>
            <consortium name="The Broad Institute Genomics Platform"/>
            <consortium name="The Broad Institute Genome Sequencing Center for Infectious Disease"/>
            <person name="Wu L."/>
            <person name="Ma J."/>
        </authorList>
    </citation>
    <scope>NUCLEOTIDE SEQUENCE [LARGE SCALE GENOMIC DNA]</scope>
    <source>
        <strain evidence="3">JCM 17130</strain>
    </source>
</reference>
<proteinExistence type="predicted"/>
<keyword evidence="3" id="KW-1185">Reference proteome</keyword>
<dbReference type="Proteomes" id="UP001597277">
    <property type="component" value="Unassembled WGS sequence"/>
</dbReference>
<accession>A0ABW4L0R3</accession>
<name>A0ABW4L0R3_9MICO</name>
<comment type="caution">
    <text evidence="2">The sequence shown here is derived from an EMBL/GenBank/DDBJ whole genome shotgun (WGS) entry which is preliminary data.</text>
</comment>
<dbReference type="InterPro" id="IPR049625">
    <property type="entry name" value="Glyco_transf_61_cat"/>
</dbReference>
<dbReference type="EMBL" id="JBHUEE010000002">
    <property type="protein sequence ID" value="MFD1717023.1"/>
    <property type="molecule type" value="Genomic_DNA"/>
</dbReference>
<organism evidence="2 3">
    <name type="scientific">Georgenia deserti</name>
    <dbReference type="NCBI Taxonomy" id="2093781"/>
    <lineage>
        <taxon>Bacteria</taxon>
        <taxon>Bacillati</taxon>
        <taxon>Actinomycetota</taxon>
        <taxon>Actinomycetes</taxon>
        <taxon>Micrococcales</taxon>
        <taxon>Bogoriellaceae</taxon>
        <taxon>Georgenia</taxon>
    </lineage>
</organism>
<sequence>MTRTLAELAEKSSLSTVAVQRHHLPLIEAELAGLEPTHLVLVCDRLPVPSGRLFADRWPDASVTVLTTVAPLRRPARLDLADVDDDDDVVRELALRPPAEVIIDLRRLAGTRKSATFSRAFLSLTGGGRYLVAGTPSEQGGKRRAANVAEFVLSLAARKARSPRGRWPGMSAVERGLGKALAAVRVEQDFLAATKGGDHVLKVDPATAARAVPARGGAREVLARRAAVTVRSASTIRSNDAELERQRLPGTDVAEELVCTAYGDALCAPRQIASVSGILLPASYFLPWNPRRRTFGVHDFGPDYSRVPAFEGEPGELAGAYFHLDNQVPGHYGHVITHDLSRLWAWDEAAARFPDLKVLLSPALHHEDEVPPYTRQLLEAFGIGPDRITVLREAARVETLVTATQAFQQPKFLHPAAREVWERVARALLPHARQEPVADRVFISRRSASRRRCLNGADLERRFAEAGFAVLHPEEMSLPDQIKVMTHASVVAGYAGSGMINTVFSGRPATRIVIASTSYWATNEYHLAAMYGGELHYFWCDPATEDDAGKRSGFHADYRFDFDRDGAALGTLLRSVSQTSG</sequence>
<evidence type="ECO:0000313" key="2">
    <source>
        <dbReference type="EMBL" id="MFD1717023.1"/>
    </source>
</evidence>
<evidence type="ECO:0000313" key="3">
    <source>
        <dbReference type="Proteomes" id="UP001597277"/>
    </source>
</evidence>
<evidence type="ECO:0000259" key="1">
    <source>
        <dbReference type="Pfam" id="PF04577"/>
    </source>
</evidence>
<feature type="domain" description="Glycosyltransferase 61 catalytic" evidence="1">
    <location>
        <begin position="332"/>
        <end position="512"/>
    </location>
</feature>
<protein>
    <submittedName>
        <fullName evidence="2">Glycosyltransferase family 61 protein</fullName>
    </submittedName>
</protein>
<dbReference type="RefSeq" id="WP_388002483.1">
    <property type="nucleotide sequence ID" value="NZ_JBHUEE010000002.1"/>
</dbReference>
<dbReference type="Pfam" id="PF04577">
    <property type="entry name" value="Glyco_transf_61"/>
    <property type="match status" value="1"/>
</dbReference>